<evidence type="ECO:0000313" key="4">
    <source>
        <dbReference type="EMBL" id="SVA85003.1"/>
    </source>
</evidence>
<dbReference type="AlphaFoldDB" id="A0A381Z8A7"/>
<dbReference type="InterPro" id="IPR050063">
    <property type="entry name" value="Ribosomal_protein_uL29"/>
</dbReference>
<dbReference type="CDD" id="cd00427">
    <property type="entry name" value="Ribosomal_L29_HIP"/>
    <property type="match status" value="1"/>
</dbReference>
<dbReference type="GO" id="GO:0022625">
    <property type="term" value="C:cytosolic large ribosomal subunit"/>
    <property type="evidence" value="ECO:0007669"/>
    <property type="project" value="TreeGrafter"/>
</dbReference>
<accession>A0A381Z8A7</accession>
<organism evidence="4">
    <name type="scientific">marine metagenome</name>
    <dbReference type="NCBI Taxonomy" id="408172"/>
    <lineage>
        <taxon>unclassified sequences</taxon>
        <taxon>metagenomes</taxon>
        <taxon>ecological metagenomes</taxon>
    </lineage>
</organism>
<dbReference type="Pfam" id="PF00831">
    <property type="entry name" value="Ribosomal_L29"/>
    <property type="match status" value="1"/>
</dbReference>
<dbReference type="EMBL" id="UINC01020189">
    <property type="protein sequence ID" value="SVA85003.1"/>
    <property type="molecule type" value="Genomic_DNA"/>
</dbReference>
<dbReference type="NCBIfam" id="TIGR00012">
    <property type="entry name" value="L29"/>
    <property type="match status" value="1"/>
</dbReference>
<dbReference type="GO" id="GO:0003735">
    <property type="term" value="F:structural constituent of ribosome"/>
    <property type="evidence" value="ECO:0007669"/>
    <property type="project" value="InterPro"/>
</dbReference>
<proteinExistence type="inferred from homology"/>
<dbReference type="SUPFAM" id="SSF46561">
    <property type="entry name" value="Ribosomal protein L29 (L29p)"/>
    <property type="match status" value="1"/>
</dbReference>
<reference evidence="4" key="1">
    <citation type="submission" date="2018-05" db="EMBL/GenBank/DDBJ databases">
        <authorList>
            <person name="Lanie J.A."/>
            <person name="Ng W.-L."/>
            <person name="Kazmierczak K.M."/>
            <person name="Andrzejewski T.M."/>
            <person name="Davidsen T.M."/>
            <person name="Wayne K.J."/>
            <person name="Tettelin H."/>
            <person name="Glass J.I."/>
            <person name="Rusch D."/>
            <person name="Podicherti R."/>
            <person name="Tsui H.-C.T."/>
            <person name="Winkler M.E."/>
        </authorList>
    </citation>
    <scope>NUCLEOTIDE SEQUENCE</scope>
</reference>
<evidence type="ECO:0000256" key="2">
    <source>
        <dbReference type="ARBA" id="ARBA00022980"/>
    </source>
</evidence>
<dbReference type="PANTHER" id="PTHR10916">
    <property type="entry name" value="60S RIBOSOMAL PROTEIN L35/50S RIBOSOMAL PROTEIN L29"/>
    <property type="match status" value="1"/>
</dbReference>
<dbReference type="InterPro" id="IPR001854">
    <property type="entry name" value="Ribosomal_uL29"/>
</dbReference>
<dbReference type="GO" id="GO:0006412">
    <property type="term" value="P:translation"/>
    <property type="evidence" value="ECO:0007669"/>
    <property type="project" value="InterPro"/>
</dbReference>
<protein>
    <recommendedName>
        <fullName evidence="5">Ribosomal protein L29</fullName>
    </recommendedName>
</protein>
<dbReference type="HAMAP" id="MF_00374">
    <property type="entry name" value="Ribosomal_uL29"/>
    <property type="match status" value="1"/>
</dbReference>
<evidence type="ECO:0000256" key="3">
    <source>
        <dbReference type="ARBA" id="ARBA00023274"/>
    </source>
</evidence>
<dbReference type="PANTHER" id="PTHR10916:SF0">
    <property type="entry name" value="LARGE RIBOSOMAL SUBUNIT PROTEIN UL29C"/>
    <property type="match status" value="1"/>
</dbReference>
<keyword evidence="3" id="KW-0687">Ribonucleoprotein</keyword>
<sequence>MNDEDLSDEFESTQKELMNLRFRSATMQLVNVNEIRLAKKKIARIKTVIREREIVKSSL</sequence>
<name>A0A381Z8A7_9ZZZZ</name>
<comment type="similarity">
    <text evidence="1">Belongs to the universal ribosomal protein uL29 family.</text>
</comment>
<dbReference type="InterPro" id="IPR036049">
    <property type="entry name" value="Ribosomal_uL29_sf"/>
</dbReference>
<evidence type="ECO:0000256" key="1">
    <source>
        <dbReference type="ARBA" id="ARBA00009254"/>
    </source>
</evidence>
<gene>
    <name evidence="4" type="ORF">METZ01_LOCUS137857</name>
</gene>
<dbReference type="Gene3D" id="1.10.287.310">
    <property type="match status" value="1"/>
</dbReference>
<evidence type="ECO:0008006" key="5">
    <source>
        <dbReference type="Google" id="ProtNLM"/>
    </source>
</evidence>
<keyword evidence="2" id="KW-0689">Ribosomal protein</keyword>